<keyword evidence="2" id="KW-0808">Transferase</keyword>
<dbReference type="GO" id="GO:0003723">
    <property type="term" value="F:RNA binding"/>
    <property type="evidence" value="ECO:0007669"/>
    <property type="project" value="InterPro"/>
</dbReference>
<dbReference type="AlphaFoldDB" id="A0A4R1GG47"/>
<comment type="caution">
    <text evidence="11">The sequence shown here is derived from an EMBL/GenBank/DDBJ whole genome shotgun (WGS) entry which is preliminary data.</text>
</comment>
<dbReference type="CDD" id="cd03487">
    <property type="entry name" value="RT_Bac_retron_II"/>
    <property type="match status" value="1"/>
</dbReference>
<evidence type="ECO:0000256" key="8">
    <source>
        <dbReference type="ARBA" id="ARBA00034120"/>
    </source>
</evidence>
<dbReference type="GO" id="GO:0003964">
    <property type="term" value="F:RNA-directed DNA polymerase activity"/>
    <property type="evidence" value="ECO:0007669"/>
    <property type="project" value="UniProtKB-KW"/>
</dbReference>
<proteinExistence type="inferred from homology"/>
<dbReference type="InterPro" id="IPR043504">
    <property type="entry name" value="Peptidase_S1_PA_chymotrypsin"/>
</dbReference>
<keyword evidence="7" id="KW-0051">Antiviral defense</keyword>
<dbReference type="PANTHER" id="PTHR34047">
    <property type="entry name" value="NUCLEAR INTRON MATURASE 1, MITOCHONDRIAL-RELATED"/>
    <property type="match status" value="1"/>
</dbReference>
<evidence type="ECO:0000256" key="1">
    <source>
        <dbReference type="ARBA" id="ARBA00012493"/>
    </source>
</evidence>
<dbReference type="InterPro" id="IPR043502">
    <property type="entry name" value="DNA/RNA_pol_sf"/>
</dbReference>
<keyword evidence="4" id="KW-0479">Metal-binding</keyword>
<evidence type="ECO:0000256" key="2">
    <source>
        <dbReference type="ARBA" id="ARBA00022679"/>
    </source>
</evidence>
<dbReference type="Proteomes" id="UP000294546">
    <property type="component" value="Unassembled WGS sequence"/>
</dbReference>
<evidence type="ECO:0000256" key="3">
    <source>
        <dbReference type="ARBA" id="ARBA00022695"/>
    </source>
</evidence>
<dbReference type="SUPFAM" id="SSF50494">
    <property type="entry name" value="Trypsin-like serine proteases"/>
    <property type="match status" value="1"/>
</dbReference>
<evidence type="ECO:0000256" key="7">
    <source>
        <dbReference type="ARBA" id="ARBA00023118"/>
    </source>
</evidence>
<dbReference type="EMBL" id="SMFU01000008">
    <property type="protein sequence ID" value="TCK07008.1"/>
    <property type="molecule type" value="Genomic_DNA"/>
</dbReference>
<dbReference type="SUPFAM" id="SSF56672">
    <property type="entry name" value="DNA/RNA polymerases"/>
    <property type="match status" value="1"/>
</dbReference>
<dbReference type="EC" id="2.7.7.49" evidence="1"/>
<feature type="domain" description="Reverse transcriptase" evidence="10">
    <location>
        <begin position="25"/>
        <end position="252"/>
    </location>
</feature>
<keyword evidence="5" id="KW-0460">Magnesium</keyword>
<accession>A0A4R1GG47</accession>
<dbReference type="Pfam" id="PF00078">
    <property type="entry name" value="RVT_1"/>
    <property type="match status" value="1"/>
</dbReference>
<evidence type="ECO:0000256" key="9">
    <source>
        <dbReference type="ARBA" id="ARBA00048173"/>
    </source>
</evidence>
<evidence type="ECO:0000256" key="5">
    <source>
        <dbReference type="ARBA" id="ARBA00022842"/>
    </source>
</evidence>
<dbReference type="PROSITE" id="PS50878">
    <property type="entry name" value="RT_POL"/>
    <property type="match status" value="1"/>
</dbReference>
<evidence type="ECO:0000259" key="10">
    <source>
        <dbReference type="PROSITE" id="PS50878"/>
    </source>
</evidence>
<keyword evidence="6 11" id="KW-0695">RNA-directed DNA polymerase</keyword>
<dbReference type="InterPro" id="IPR009003">
    <property type="entry name" value="Peptidase_S1_PA"/>
</dbReference>
<protein>
    <recommendedName>
        <fullName evidence="1">RNA-directed DNA polymerase</fullName>
        <ecNumber evidence="1">2.7.7.49</ecNumber>
    </recommendedName>
</protein>
<gene>
    <name evidence="11" type="ORF">CLV83_1860</name>
</gene>
<keyword evidence="3" id="KW-0548">Nucleotidyltransferase</keyword>
<comment type="catalytic activity">
    <reaction evidence="9">
        <text>DNA(n) + a 2'-deoxyribonucleoside 5'-triphosphate = DNA(n+1) + diphosphate</text>
        <dbReference type="Rhea" id="RHEA:22508"/>
        <dbReference type="Rhea" id="RHEA-COMP:17339"/>
        <dbReference type="Rhea" id="RHEA-COMP:17340"/>
        <dbReference type="ChEBI" id="CHEBI:33019"/>
        <dbReference type="ChEBI" id="CHEBI:61560"/>
        <dbReference type="ChEBI" id="CHEBI:173112"/>
        <dbReference type="EC" id="2.7.7.49"/>
    </reaction>
</comment>
<reference evidence="11 12" key="1">
    <citation type="submission" date="2019-03" db="EMBL/GenBank/DDBJ databases">
        <title>Genomic Encyclopedia of Archaeal and Bacterial Type Strains, Phase II (KMG-II): from individual species to whole genera.</title>
        <authorList>
            <person name="Goeker M."/>
        </authorList>
    </citation>
    <scope>NUCLEOTIDE SEQUENCE [LARGE SCALE GENOMIC DNA]</scope>
    <source>
        <strain evidence="11 12">DSM 27697</strain>
    </source>
</reference>
<keyword evidence="12" id="KW-1185">Reference proteome</keyword>
<evidence type="ECO:0000313" key="12">
    <source>
        <dbReference type="Proteomes" id="UP000294546"/>
    </source>
</evidence>
<organism evidence="11 12">
    <name type="scientific">Marinobacterium mangrovicola</name>
    <dbReference type="NCBI Taxonomy" id="1476959"/>
    <lineage>
        <taxon>Bacteria</taxon>
        <taxon>Pseudomonadati</taxon>
        <taxon>Pseudomonadota</taxon>
        <taxon>Gammaproteobacteria</taxon>
        <taxon>Oceanospirillales</taxon>
        <taxon>Oceanospirillaceae</taxon>
        <taxon>Marinobacterium</taxon>
    </lineage>
</organism>
<comment type="similarity">
    <text evidence="8">Belongs to the bacterial reverse transcriptase family.</text>
</comment>
<dbReference type="InterPro" id="IPR051083">
    <property type="entry name" value="GrpII_Intron_Splice-Mob/Def"/>
</dbReference>
<evidence type="ECO:0000313" key="11">
    <source>
        <dbReference type="EMBL" id="TCK07008.1"/>
    </source>
</evidence>
<dbReference type="PANTHER" id="PTHR34047:SF7">
    <property type="entry name" value="RNA-DIRECTED DNA POLYMERASE"/>
    <property type="match status" value="1"/>
</dbReference>
<evidence type="ECO:0000256" key="6">
    <source>
        <dbReference type="ARBA" id="ARBA00022918"/>
    </source>
</evidence>
<dbReference type="GO" id="GO:0046872">
    <property type="term" value="F:metal ion binding"/>
    <property type="evidence" value="ECO:0007669"/>
    <property type="project" value="UniProtKB-KW"/>
</dbReference>
<sequence>MTLPLGENFFSTAQTIANELGMSYKQLSSFIYPTTNKSYRTFTIKKKGGGERTISVPKKNLKKIQRMIVDKIMKYYNPKLSCHGFTESRSIVTNAYRHVGKQFVFNVDLKDFFGTIHFGRVRNLFISKPFLYSHSAATVLAQICCKDGVLPQGAPTSPIISNLICWKLDAQLQTLAAKNNCHYTRYADDITFSFSCNKKYIPKSILDFDNDGVVVVGSSLERIIKENGFNINYEKVRLKGRSQRQEVTGITVNEFTNVERKFIRKTRSMIHAWRKFGSIKAQEHYISNYLEKDILPRQAKSIAKNDGEFFIDVVKGRVNYIQMVRGRADPIYRKLAYQMTLAMGKPNHLFLRKAEEVISDSVFIVENNLLCEQGSAFLLDDIGIVTNQHVVEGIDHENHELVDFYREDDVKNKMNSSFVYSSASKDIAIFLATANFNNIPPLPIGNDKNLRVGDSIIVVGYPDYSEGETAYINRGKIVQSILRFGKRFWLIDIPVIHGNSGGPVLNEKLEVVGIATLGSAINDGKNKFNGFVPISTLTGILNTPQYNKIYRYSLLHSKKPKVEIEKDLFYVDGLTYCKKCFLDKKQAITVYKTKSNVFFNCKICGKTYRK</sequence>
<dbReference type="PRINTS" id="PR00866">
    <property type="entry name" value="RNADNAPOLMS"/>
</dbReference>
<dbReference type="Pfam" id="PF13365">
    <property type="entry name" value="Trypsin_2"/>
    <property type="match status" value="1"/>
</dbReference>
<name>A0A4R1GG47_9GAMM</name>
<dbReference type="GO" id="GO:0051607">
    <property type="term" value="P:defense response to virus"/>
    <property type="evidence" value="ECO:0007669"/>
    <property type="project" value="UniProtKB-KW"/>
</dbReference>
<dbReference type="Gene3D" id="2.40.10.10">
    <property type="entry name" value="Trypsin-like serine proteases"/>
    <property type="match status" value="2"/>
</dbReference>
<dbReference type="InterPro" id="IPR000123">
    <property type="entry name" value="Reverse_transcriptase_msDNA"/>
</dbReference>
<evidence type="ECO:0000256" key="4">
    <source>
        <dbReference type="ARBA" id="ARBA00022723"/>
    </source>
</evidence>
<dbReference type="InterPro" id="IPR000477">
    <property type="entry name" value="RT_dom"/>
</dbReference>